<keyword evidence="2" id="KW-1185">Reference proteome</keyword>
<proteinExistence type="predicted"/>
<dbReference type="EMBL" id="CAAALY010030173">
    <property type="protein sequence ID" value="VEL16869.1"/>
    <property type="molecule type" value="Genomic_DNA"/>
</dbReference>
<sequence length="146" mass="16211">MSRSLDDVRHMMGEISASFNPKLGRMLYGLSRLECRIKAKWLRNNGTQPPSSSDIGLRISSSYTFMYVNYPYFTLVSIQNVESVSVNRHQNEVAVLTLKSGGNYRSLKVTALNLSPASNEAGTKIRPKVHSAFGGIAQLRQKAKTT</sequence>
<reference evidence="1" key="1">
    <citation type="submission" date="2018-11" db="EMBL/GenBank/DDBJ databases">
        <authorList>
            <consortium name="Pathogen Informatics"/>
        </authorList>
    </citation>
    <scope>NUCLEOTIDE SEQUENCE</scope>
</reference>
<protein>
    <submittedName>
        <fullName evidence="1">Uncharacterized protein</fullName>
    </submittedName>
</protein>
<accession>A0A448WPC5</accession>
<name>A0A448WPC5_9PLAT</name>
<organism evidence="1 2">
    <name type="scientific">Protopolystoma xenopodis</name>
    <dbReference type="NCBI Taxonomy" id="117903"/>
    <lineage>
        <taxon>Eukaryota</taxon>
        <taxon>Metazoa</taxon>
        <taxon>Spiralia</taxon>
        <taxon>Lophotrochozoa</taxon>
        <taxon>Platyhelminthes</taxon>
        <taxon>Monogenea</taxon>
        <taxon>Polyopisthocotylea</taxon>
        <taxon>Polystomatidea</taxon>
        <taxon>Polystomatidae</taxon>
        <taxon>Protopolystoma</taxon>
    </lineage>
</organism>
<comment type="caution">
    <text evidence="1">The sequence shown here is derived from an EMBL/GenBank/DDBJ whole genome shotgun (WGS) entry which is preliminary data.</text>
</comment>
<gene>
    <name evidence="1" type="ORF">PXEA_LOCUS10309</name>
</gene>
<dbReference type="Proteomes" id="UP000784294">
    <property type="component" value="Unassembled WGS sequence"/>
</dbReference>
<evidence type="ECO:0000313" key="2">
    <source>
        <dbReference type="Proteomes" id="UP000784294"/>
    </source>
</evidence>
<evidence type="ECO:0000313" key="1">
    <source>
        <dbReference type="EMBL" id="VEL16869.1"/>
    </source>
</evidence>
<dbReference type="AlphaFoldDB" id="A0A448WPC5"/>